<dbReference type="InterPro" id="IPR003744">
    <property type="entry name" value="YhhQ"/>
</dbReference>
<keyword evidence="1" id="KW-0812">Transmembrane</keyword>
<proteinExistence type="predicted"/>
<evidence type="ECO:0000256" key="1">
    <source>
        <dbReference type="SAM" id="Phobius"/>
    </source>
</evidence>
<dbReference type="EMBL" id="JAHHHD010000005">
    <property type="protein sequence ID" value="MBW4658396.1"/>
    <property type="molecule type" value="Genomic_DNA"/>
</dbReference>
<organism evidence="2 3">
    <name type="scientific">Drouetiella hepatica Uher 2000/2452</name>
    <dbReference type="NCBI Taxonomy" id="904376"/>
    <lineage>
        <taxon>Bacteria</taxon>
        <taxon>Bacillati</taxon>
        <taxon>Cyanobacteriota</taxon>
        <taxon>Cyanophyceae</taxon>
        <taxon>Oculatellales</taxon>
        <taxon>Oculatellaceae</taxon>
        <taxon>Drouetiella</taxon>
    </lineage>
</organism>
<reference evidence="2" key="1">
    <citation type="submission" date="2021-05" db="EMBL/GenBank/DDBJ databases">
        <authorList>
            <person name="Pietrasiak N."/>
            <person name="Ward R."/>
            <person name="Stajich J.E."/>
            <person name="Kurbessoian T."/>
        </authorList>
    </citation>
    <scope>NUCLEOTIDE SEQUENCE</scope>
    <source>
        <strain evidence="2">UHER 2000/2452</strain>
    </source>
</reference>
<accession>A0A951QAQ4</accession>
<sequence>MLINSLIYILAVLGANYTATWFIPFPFYGQAAVGTFIFGVTFTQRDRLHQYGRRYVYRAIAVAAGANVLMSLVLGVPMRIIVASFLAIVLAETADTEVYQRLIRRSWLVRVAGSNAVSVPLDTLLFTLIAFWGVEGFPPAVIASILVGDTVVKYAIGALVALYRGKQMDRWQPEGSPD</sequence>
<feature type="transmembrane region" description="Helical" evidence="1">
    <location>
        <begin position="140"/>
        <end position="163"/>
    </location>
</feature>
<keyword evidence="1" id="KW-0472">Membrane</keyword>
<feature type="transmembrane region" description="Helical" evidence="1">
    <location>
        <begin position="20"/>
        <end position="43"/>
    </location>
</feature>
<dbReference type="Pfam" id="PF02592">
    <property type="entry name" value="Vut_1"/>
    <property type="match status" value="1"/>
</dbReference>
<dbReference type="PANTHER" id="PTHR34300">
    <property type="entry name" value="QUEUOSINE PRECURSOR TRANSPORTER-RELATED"/>
    <property type="match status" value="1"/>
</dbReference>
<reference evidence="2" key="2">
    <citation type="journal article" date="2022" name="Microbiol. Resour. Announc.">
        <title>Metagenome Sequencing to Explore Phylogenomics of Terrestrial Cyanobacteria.</title>
        <authorList>
            <person name="Ward R.D."/>
            <person name="Stajich J.E."/>
            <person name="Johansen J.R."/>
            <person name="Huntemann M."/>
            <person name="Clum A."/>
            <person name="Foster B."/>
            <person name="Foster B."/>
            <person name="Roux S."/>
            <person name="Palaniappan K."/>
            <person name="Varghese N."/>
            <person name="Mukherjee S."/>
            <person name="Reddy T.B.K."/>
            <person name="Daum C."/>
            <person name="Copeland A."/>
            <person name="Chen I.A."/>
            <person name="Ivanova N.N."/>
            <person name="Kyrpides N.C."/>
            <person name="Shapiro N."/>
            <person name="Eloe-Fadrosh E.A."/>
            <person name="Pietrasiak N."/>
        </authorList>
    </citation>
    <scope>NUCLEOTIDE SEQUENCE</scope>
    <source>
        <strain evidence="2">UHER 2000/2452</strain>
    </source>
</reference>
<evidence type="ECO:0000313" key="2">
    <source>
        <dbReference type="EMBL" id="MBW4658396.1"/>
    </source>
</evidence>
<evidence type="ECO:0000313" key="3">
    <source>
        <dbReference type="Proteomes" id="UP000757435"/>
    </source>
</evidence>
<dbReference type="AlphaFoldDB" id="A0A951QAQ4"/>
<protein>
    <submittedName>
        <fullName evidence="2">VUT family protein</fullName>
    </submittedName>
</protein>
<comment type="caution">
    <text evidence="2">The sequence shown here is derived from an EMBL/GenBank/DDBJ whole genome shotgun (WGS) entry which is preliminary data.</text>
</comment>
<keyword evidence="1" id="KW-1133">Transmembrane helix</keyword>
<dbReference type="Proteomes" id="UP000757435">
    <property type="component" value="Unassembled WGS sequence"/>
</dbReference>
<feature type="transmembrane region" description="Helical" evidence="1">
    <location>
        <begin position="55"/>
        <end position="74"/>
    </location>
</feature>
<dbReference type="PANTHER" id="PTHR34300:SF2">
    <property type="entry name" value="QUEUOSINE PRECURSOR TRANSPORTER-RELATED"/>
    <property type="match status" value="1"/>
</dbReference>
<gene>
    <name evidence="2" type="ORF">KME15_06960</name>
</gene>
<name>A0A951QAQ4_9CYAN</name>